<dbReference type="InParanoid" id="G4ZW59"/>
<dbReference type="AlphaFoldDB" id="G4ZW59"/>
<sequence>SLRLHPALVHALSEPEKQLVYAYDLSRLDVFEAQAFLKTIDVWCAKVERNRRRQYLSVALGFQVPLKMELRPPTPLFKRRPRWISEEQANHEDPVIGGDKVDILVQNQVVCYRLPVASAGCGVISLTKTLQLLDLSNGESVYSDKESMENEIGNNGVQAIALALQQNQTVTRVREICTPTYCRLR</sequence>
<dbReference type="OMA" id="WCAKVER"/>
<protein>
    <submittedName>
        <fullName evidence="1">Uncharacterized protein</fullName>
    </submittedName>
</protein>
<proteinExistence type="predicted"/>
<evidence type="ECO:0000313" key="1">
    <source>
        <dbReference type="EMBL" id="EGZ12341.1"/>
    </source>
</evidence>
<dbReference type="Proteomes" id="UP000002640">
    <property type="component" value="Unassembled WGS sequence"/>
</dbReference>
<dbReference type="EMBL" id="JH159157">
    <property type="protein sequence ID" value="EGZ12341.1"/>
    <property type="molecule type" value="Genomic_DNA"/>
</dbReference>
<dbReference type="GeneID" id="20659799"/>
<evidence type="ECO:0000313" key="2">
    <source>
        <dbReference type="Proteomes" id="UP000002640"/>
    </source>
</evidence>
<accession>G4ZW59</accession>
<gene>
    <name evidence="1" type="ORF">PHYSODRAFT_516397</name>
</gene>
<feature type="non-terminal residue" evidence="1">
    <location>
        <position position="1"/>
    </location>
</feature>
<keyword evidence="2" id="KW-1185">Reference proteome</keyword>
<organism evidence="1 2">
    <name type="scientific">Phytophthora sojae (strain P6497)</name>
    <name type="common">Soybean stem and root rot agent</name>
    <name type="synonym">Phytophthora megasperma f. sp. glycines</name>
    <dbReference type="NCBI Taxonomy" id="1094619"/>
    <lineage>
        <taxon>Eukaryota</taxon>
        <taxon>Sar</taxon>
        <taxon>Stramenopiles</taxon>
        <taxon>Oomycota</taxon>
        <taxon>Peronosporomycetes</taxon>
        <taxon>Peronosporales</taxon>
        <taxon>Peronosporaceae</taxon>
        <taxon>Phytophthora</taxon>
    </lineage>
</organism>
<dbReference type="RefSeq" id="XP_009532674.1">
    <property type="nucleotide sequence ID" value="XM_009534379.1"/>
</dbReference>
<name>G4ZW59_PHYSP</name>
<dbReference type="KEGG" id="psoj:PHYSODRAFT_516397"/>
<reference evidence="1 2" key="1">
    <citation type="journal article" date="2006" name="Science">
        <title>Phytophthora genome sequences uncover evolutionary origins and mechanisms of pathogenesis.</title>
        <authorList>
            <person name="Tyler B.M."/>
            <person name="Tripathy S."/>
            <person name="Zhang X."/>
            <person name="Dehal P."/>
            <person name="Jiang R.H."/>
            <person name="Aerts A."/>
            <person name="Arredondo F.D."/>
            <person name="Baxter L."/>
            <person name="Bensasson D."/>
            <person name="Beynon J.L."/>
            <person name="Chapman J."/>
            <person name="Damasceno C.M."/>
            <person name="Dorrance A.E."/>
            <person name="Dou D."/>
            <person name="Dickerman A.W."/>
            <person name="Dubchak I.L."/>
            <person name="Garbelotto M."/>
            <person name="Gijzen M."/>
            <person name="Gordon S.G."/>
            <person name="Govers F."/>
            <person name="Grunwald N.J."/>
            <person name="Huang W."/>
            <person name="Ivors K.L."/>
            <person name="Jones R.W."/>
            <person name="Kamoun S."/>
            <person name="Krampis K."/>
            <person name="Lamour K.H."/>
            <person name="Lee M.K."/>
            <person name="McDonald W.H."/>
            <person name="Medina M."/>
            <person name="Meijer H.J."/>
            <person name="Nordberg E.K."/>
            <person name="Maclean D.J."/>
            <person name="Ospina-Giraldo M.D."/>
            <person name="Morris P.F."/>
            <person name="Phuntumart V."/>
            <person name="Putnam N.H."/>
            <person name="Rash S."/>
            <person name="Rose J.K."/>
            <person name="Sakihama Y."/>
            <person name="Salamov A.A."/>
            <person name="Savidor A."/>
            <person name="Scheuring C.F."/>
            <person name="Smith B.M."/>
            <person name="Sobral B.W."/>
            <person name="Terry A."/>
            <person name="Torto-Alalibo T.A."/>
            <person name="Win J."/>
            <person name="Xu Z."/>
            <person name="Zhang H."/>
            <person name="Grigoriev I.V."/>
            <person name="Rokhsar D.S."/>
            <person name="Boore J.L."/>
        </authorList>
    </citation>
    <scope>NUCLEOTIDE SEQUENCE [LARGE SCALE GENOMIC DNA]</scope>
    <source>
        <strain evidence="1 2">P6497</strain>
    </source>
</reference>